<evidence type="ECO:0000256" key="1">
    <source>
        <dbReference type="SAM" id="MobiDB-lite"/>
    </source>
</evidence>
<gene>
    <name evidence="2" type="ORF">VNO80_09921</name>
</gene>
<organism evidence="2 3">
    <name type="scientific">Phaseolus coccineus</name>
    <name type="common">Scarlet runner bean</name>
    <name type="synonym">Phaseolus multiflorus</name>
    <dbReference type="NCBI Taxonomy" id="3886"/>
    <lineage>
        <taxon>Eukaryota</taxon>
        <taxon>Viridiplantae</taxon>
        <taxon>Streptophyta</taxon>
        <taxon>Embryophyta</taxon>
        <taxon>Tracheophyta</taxon>
        <taxon>Spermatophyta</taxon>
        <taxon>Magnoliopsida</taxon>
        <taxon>eudicotyledons</taxon>
        <taxon>Gunneridae</taxon>
        <taxon>Pentapetalae</taxon>
        <taxon>rosids</taxon>
        <taxon>fabids</taxon>
        <taxon>Fabales</taxon>
        <taxon>Fabaceae</taxon>
        <taxon>Papilionoideae</taxon>
        <taxon>50 kb inversion clade</taxon>
        <taxon>NPAAA clade</taxon>
        <taxon>indigoferoid/millettioid clade</taxon>
        <taxon>Phaseoleae</taxon>
        <taxon>Phaseolus</taxon>
    </lineage>
</organism>
<feature type="compositionally biased region" description="Polar residues" evidence="1">
    <location>
        <begin position="83"/>
        <end position="92"/>
    </location>
</feature>
<comment type="caution">
    <text evidence="2">The sequence shown here is derived from an EMBL/GenBank/DDBJ whole genome shotgun (WGS) entry which is preliminary data.</text>
</comment>
<reference evidence="2 3" key="1">
    <citation type="submission" date="2024-01" db="EMBL/GenBank/DDBJ databases">
        <title>The genomes of 5 underutilized Papilionoideae crops provide insights into root nodulation and disease resistanc.</title>
        <authorList>
            <person name="Jiang F."/>
        </authorList>
    </citation>
    <scope>NUCLEOTIDE SEQUENCE [LARGE SCALE GENOMIC DNA]</scope>
    <source>
        <strain evidence="2">JINMINGXINNONG_FW02</strain>
        <tissue evidence="2">Leaves</tissue>
    </source>
</reference>
<protein>
    <submittedName>
        <fullName evidence="2">Uncharacterized protein</fullName>
    </submittedName>
</protein>
<dbReference type="AlphaFoldDB" id="A0AAN9N8Z8"/>
<name>A0AAN9N8Z8_PHACN</name>
<dbReference type="EMBL" id="JAYMYR010000004">
    <property type="protein sequence ID" value="KAK7367901.1"/>
    <property type="molecule type" value="Genomic_DNA"/>
</dbReference>
<keyword evidence="3" id="KW-1185">Reference proteome</keyword>
<evidence type="ECO:0000313" key="3">
    <source>
        <dbReference type="Proteomes" id="UP001374584"/>
    </source>
</evidence>
<evidence type="ECO:0000313" key="2">
    <source>
        <dbReference type="EMBL" id="KAK7367901.1"/>
    </source>
</evidence>
<accession>A0AAN9N8Z8</accession>
<sequence length="104" mass="11493">MQNSVYLNLFGRKGGEAFEAEIECPGEKMLFVKKWRDEIPPRRSSLVVARRSALLVAPLRSSLASPVVARRTATLVELRRTSQHSGRFSSRLSPHPAAILAAPP</sequence>
<dbReference type="Proteomes" id="UP001374584">
    <property type="component" value="Unassembled WGS sequence"/>
</dbReference>
<proteinExistence type="predicted"/>
<feature type="region of interest" description="Disordered" evidence="1">
    <location>
        <begin position="82"/>
        <end position="104"/>
    </location>
</feature>